<dbReference type="Gene3D" id="3.30.930.10">
    <property type="entry name" value="Bira Bifunctional Protein, Domain 2"/>
    <property type="match status" value="2"/>
</dbReference>
<dbReference type="InterPro" id="IPR044140">
    <property type="entry name" value="ProRS_anticodon_short"/>
</dbReference>
<dbReference type="Pfam" id="PF00587">
    <property type="entry name" value="tRNA-synt_2b"/>
    <property type="match status" value="1"/>
</dbReference>
<dbReference type="EC" id="6.1.1.15" evidence="10"/>
<reference evidence="12" key="1">
    <citation type="submission" date="2020-10" db="EMBL/GenBank/DDBJ databases">
        <authorList>
            <person name="Gilroy R."/>
        </authorList>
    </citation>
    <scope>NUCLEOTIDE SEQUENCE</scope>
    <source>
        <strain evidence="12">517</strain>
    </source>
</reference>
<dbReference type="NCBIfam" id="TIGR00409">
    <property type="entry name" value="proS_fam_II"/>
    <property type="match status" value="1"/>
</dbReference>
<dbReference type="GO" id="GO:0005829">
    <property type="term" value="C:cytosol"/>
    <property type="evidence" value="ECO:0007669"/>
    <property type="project" value="TreeGrafter"/>
</dbReference>
<evidence type="ECO:0000313" key="12">
    <source>
        <dbReference type="EMBL" id="MBO8423934.1"/>
    </source>
</evidence>
<dbReference type="CDD" id="cd04334">
    <property type="entry name" value="ProRS-INS"/>
    <property type="match status" value="1"/>
</dbReference>
<proteinExistence type="inferred from homology"/>
<accession>A0A940DGF7</accession>
<evidence type="ECO:0000256" key="4">
    <source>
        <dbReference type="ARBA" id="ARBA00022598"/>
    </source>
</evidence>
<comment type="catalytic activity">
    <reaction evidence="9 10">
        <text>tRNA(Pro) + L-proline + ATP = L-prolyl-tRNA(Pro) + AMP + diphosphate</text>
        <dbReference type="Rhea" id="RHEA:14305"/>
        <dbReference type="Rhea" id="RHEA-COMP:9700"/>
        <dbReference type="Rhea" id="RHEA-COMP:9702"/>
        <dbReference type="ChEBI" id="CHEBI:30616"/>
        <dbReference type="ChEBI" id="CHEBI:33019"/>
        <dbReference type="ChEBI" id="CHEBI:60039"/>
        <dbReference type="ChEBI" id="CHEBI:78442"/>
        <dbReference type="ChEBI" id="CHEBI:78532"/>
        <dbReference type="ChEBI" id="CHEBI:456215"/>
        <dbReference type="EC" id="6.1.1.15"/>
    </reaction>
</comment>
<evidence type="ECO:0000256" key="3">
    <source>
        <dbReference type="ARBA" id="ARBA00022490"/>
    </source>
</evidence>
<dbReference type="Proteomes" id="UP000727857">
    <property type="component" value="Unassembled WGS sequence"/>
</dbReference>
<keyword evidence="3 10" id="KW-0963">Cytoplasm</keyword>
<dbReference type="InterPro" id="IPR045864">
    <property type="entry name" value="aa-tRNA-synth_II/BPL/LPL"/>
</dbReference>
<comment type="subunit">
    <text evidence="2 10">Homodimer.</text>
</comment>
<protein>
    <recommendedName>
        <fullName evidence="10">Proline--tRNA ligase</fullName>
        <ecNumber evidence="10">6.1.1.15</ecNumber>
    </recommendedName>
    <alternativeName>
        <fullName evidence="10">Prolyl-tRNA synthetase</fullName>
        <shortName evidence="10">ProRS</shortName>
    </alternativeName>
</protein>
<dbReference type="AlphaFoldDB" id="A0A940DGF7"/>
<comment type="similarity">
    <text evidence="10">Belongs to the class-II aminoacyl-tRNA synthetase family. ProS type 1 subfamily.</text>
</comment>
<keyword evidence="8 10" id="KW-0030">Aminoacyl-tRNA synthetase</keyword>
<dbReference type="PANTHER" id="PTHR42753:SF2">
    <property type="entry name" value="PROLINE--TRNA LIGASE"/>
    <property type="match status" value="1"/>
</dbReference>
<dbReference type="GO" id="GO:0006433">
    <property type="term" value="P:prolyl-tRNA aminoacylation"/>
    <property type="evidence" value="ECO:0007669"/>
    <property type="project" value="UniProtKB-UniRule"/>
</dbReference>
<dbReference type="InterPro" id="IPR002316">
    <property type="entry name" value="Pro-tRNA-ligase_IIa"/>
</dbReference>
<dbReference type="GO" id="GO:0005524">
    <property type="term" value="F:ATP binding"/>
    <property type="evidence" value="ECO:0007669"/>
    <property type="project" value="UniProtKB-UniRule"/>
</dbReference>
<dbReference type="SUPFAM" id="SSF55826">
    <property type="entry name" value="YbaK/ProRS associated domain"/>
    <property type="match status" value="1"/>
</dbReference>
<evidence type="ECO:0000256" key="6">
    <source>
        <dbReference type="ARBA" id="ARBA00022840"/>
    </source>
</evidence>
<evidence type="ECO:0000259" key="11">
    <source>
        <dbReference type="PROSITE" id="PS50862"/>
    </source>
</evidence>
<dbReference type="HAMAP" id="MF_01569">
    <property type="entry name" value="Pro_tRNA_synth_type1"/>
    <property type="match status" value="1"/>
</dbReference>
<dbReference type="GO" id="GO:0140096">
    <property type="term" value="F:catalytic activity, acting on a protein"/>
    <property type="evidence" value="ECO:0007669"/>
    <property type="project" value="UniProtKB-ARBA"/>
</dbReference>
<dbReference type="InterPro" id="IPR006195">
    <property type="entry name" value="aa-tRNA-synth_II"/>
</dbReference>
<evidence type="ECO:0000256" key="2">
    <source>
        <dbReference type="ARBA" id="ARBA00011738"/>
    </source>
</evidence>
<evidence type="ECO:0000256" key="10">
    <source>
        <dbReference type="HAMAP-Rule" id="MF_01569"/>
    </source>
</evidence>
<dbReference type="InterPro" id="IPR007214">
    <property type="entry name" value="YbaK/aa-tRNA-synth-assoc-dom"/>
</dbReference>
<dbReference type="InterPro" id="IPR023717">
    <property type="entry name" value="Pro-tRNA-Synthase_IIa_type1"/>
</dbReference>
<evidence type="ECO:0000256" key="9">
    <source>
        <dbReference type="ARBA" id="ARBA00047671"/>
    </source>
</evidence>
<reference evidence="12" key="2">
    <citation type="journal article" date="2021" name="PeerJ">
        <title>Extensive microbial diversity within the chicken gut microbiome revealed by metagenomics and culture.</title>
        <authorList>
            <person name="Gilroy R."/>
            <person name="Ravi A."/>
            <person name="Getino M."/>
            <person name="Pursley I."/>
            <person name="Horton D.L."/>
            <person name="Alikhan N.F."/>
            <person name="Baker D."/>
            <person name="Gharbi K."/>
            <person name="Hall N."/>
            <person name="Watson M."/>
            <person name="Adriaenssens E.M."/>
            <person name="Foster-Nyarko E."/>
            <person name="Jarju S."/>
            <person name="Secka A."/>
            <person name="Antonio M."/>
            <person name="Oren A."/>
            <person name="Chaudhuri R.R."/>
            <person name="La Ragione R."/>
            <person name="Hildebrand F."/>
            <person name="Pallen M.J."/>
        </authorList>
    </citation>
    <scope>NUCLEOTIDE SEQUENCE</scope>
    <source>
        <strain evidence="12">517</strain>
    </source>
</reference>
<dbReference type="PANTHER" id="PTHR42753">
    <property type="entry name" value="MITOCHONDRIAL RIBOSOME PROTEIN L39/PROLYL-TRNA LIGASE FAMILY MEMBER"/>
    <property type="match status" value="1"/>
</dbReference>
<evidence type="ECO:0000256" key="5">
    <source>
        <dbReference type="ARBA" id="ARBA00022741"/>
    </source>
</evidence>
<evidence type="ECO:0000256" key="8">
    <source>
        <dbReference type="ARBA" id="ARBA00023146"/>
    </source>
</evidence>
<evidence type="ECO:0000313" key="13">
    <source>
        <dbReference type="Proteomes" id="UP000727857"/>
    </source>
</evidence>
<dbReference type="EMBL" id="JADINF010000067">
    <property type="protein sequence ID" value="MBO8423934.1"/>
    <property type="molecule type" value="Genomic_DNA"/>
</dbReference>
<evidence type="ECO:0000256" key="1">
    <source>
        <dbReference type="ARBA" id="ARBA00004496"/>
    </source>
</evidence>
<dbReference type="Gene3D" id="3.40.50.800">
    <property type="entry name" value="Anticodon-binding domain"/>
    <property type="match status" value="1"/>
</dbReference>
<dbReference type="InterPro" id="IPR004154">
    <property type="entry name" value="Anticodon-bd"/>
</dbReference>
<dbReference type="InterPro" id="IPR036754">
    <property type="entry name" value="YbaK/aa-tRNA-synt-asso_dom_sf"/>
</dbReference>
<dbReference type="PROSITE" id="PS50862">
    <property type="entry name" value="AA_TRNA_LIGASE_II"/>
    <property type="match status" value="1"/>
</dbReference>
<dbReference type="SUPFAM" id="SSF55681">
    <property type="entry name" value="Class II aaRS and biotin synthetases"/>
    <property type="match status" value="1"/>
</dbReference>
<dbReference type="Pfam" id="PF04073">
    <property type="entry name" value="tRNA_edit"/>
    <property type="match status" value="1"/>
</dbReference>
<dbReference type="InterPro" id="IPR002314">
    <property type="entry name" value="aa-tRNA-synt_IIb"/>
</dbReference>
<dbReference type="GO" id="GO:0004827">
    <property type="term" value="F:proline-tRNA ligase activity"/>
    <property type="evidence" value="ECO:0007669"/>
    <property type="project" value="UniProtKB-UniRule"/>
</dbReference>
<evidence type="ECO:0000256" key="7">
    <source>
        <dbReference type="ARBA" id="ARBA00022917"/>
    </source>
</evidence>
<keyword evidence="5 10" id="KW-0547">Nucleotide-binding</keyword>
<keyword evidence="6 10" id="KW-0067">ATP-binding</keyword>
<keyword evidence="7 10" id="KW-0648">Protein biosynthesis</keyword>
<comment type="domain">
    <text evidence="10">Consists of three domains: the N-terminal catalytic domain, the editing domain and the C-terminal anticodon-binding domain.</text>
</comment>
<dbReference type="SUPFAM" id="SSF52954">
    <property type="entry name" value="Class II aaRS ABD-related"/>
    <property type="match status" value="1"/>
</dbReference>
<feature type="domain" description="Aminoacyl-transfer RNA synthetases class-II family profile" evidence="11">
    <location>
        <begin position="48"/>
        <end position="464"/>
    </location>
</feature>
<organism evidence="12 13">
    <name type="scientific">Candidatus Stercoripulliclostridium pullicola</name>
    <dbReference type="NCBI Taxonomy" id="2840953"/>
    <lineage>
        <taxon>Bacteria</taxon>
        <taxon>Bacillati</taxon>
        <taxon>Bacillota</taxon>
        <taxon>Clostridia</taxon>
        <taxon>Eubacteriales</taxon>
        <taxon>Candidatus Stercoripulliclostridium</taxon>
    </lineage>
</organism>
<name>A0A940DGF7_9FIRM</name>
<dbReference type="InterPro" id="IPR004500">
    <property type="entry name" value="Pro-tRNA-synth_IIa_bac-type"/>
</dbReference>
<dbReference type="NCBIfam" id="NF006625">
    <property type="entry name" value="PRK09194.1"/>
    <property type="match status" value="1"/>
</dbReference>
<dbReference type="PRINTS" id="PR01046">
    <property type="entry name" value="TRNASYNTHPRO"/>
</dbReference>
<comment type="caution">
    <text evidence="12">The sequence shown here is derived from an EMBL/GenBank/DDBJ whole genome shotgun (WGS) entry which is preliminary data.</text>
</comment>
<dbReference type="GO" id="GO:0002161">
    <property type="term" value="F:aminoacyl-tRNA deacylase activity"/>
    <property type="evidence" value="ECO:0007669"/>
    <property type="project" value="InterPro"/>
</dbReference>
<dbReference type="InterPro" id="IPR050062">
    <property type="entry name" value="Pro-tRNA_synthetase"/>
</dbReference>
<sequence length="569" mass="62906">MLMSKLVGERTKTAPSDAVIKSHSLMIRAGYMKLVANGIWSLAMPAKRIARKIENIIREEMDAVEGQECMFPVVMPREMWEESGRYSSIGDEMVRFKDRNGRDYVLGMTHEEAAVQFARDAVNSYQQLPFMIYQIQTKFRDEGRARGGLIRVREFTMKDAYSFHISQEDLERYYVRVYDAYNRIFKRIGMRNFISVLSDSGMMGGAVSHEFMLLTDIGEDTLVICPECDYKSNMEVAKCMPEAYPAEEPGAIEEVYTGDAKEISEVTAYLGDIPAEKTVKAVCYNIKGDAVRTVLCFIRGDLEVNEAKLKKIVRAEVVPANLSDSALVAGNIGPVGLDAENVTVVIDASLKGAVNMVTGANKEGYHLKNVCEGRDFKASDADIAKVKEGARCPVCGAPLKVKNGIEIGNIFQLGTKYTASMGMTVLNKEGKAVNPIMGCYGIGIGRAIASIAEERADEKGLNWPMSVAPWHVYLCALRVDDAEVRAKAEALYNEMQAAGIEVIYDDREASPGFKFSDCDLMGIPLRVVISPRSLASGEVEIKIRESGEGYNLKYDGCVDAIKKTIAERM</sequence>
<dbReference type="GO" id="GO:0016740">
    <property type="term" value="F:transferase activity"/>
    <property type="evidence" value="ECO:0007669"/>
    <property type="project" value="UniProtKB-ARBA"/>
</dbReference>
<comment type="function">
    <text evidence="10">Catalyzes the attachment of proline to tRNA(Pro) in a two-step reaction: proline is first activated by ATP to form Pro-AMP and then transferred to the acceptor end of tRNA(Pro). As ProRS can inadvertently accommodate and process non-cognate amino acids such as alanine and cysteine, to avoid such errors it has two additional distinct editing activities against alanine. One activity is designated as 'pretransfer' editing and involves the tRNA(Pro)-independent hydrolysis of activated Ala-AMP. The other activity is designated 'posttransfer' editing and involves deacylation of mischarged Ala-tRNA(Pro). The misacylated Cys-tRNA(Pro) is not edited by ProRS.</text>
</comment>
<dbReference type="CDD" id="cd00861">
    <property type="entry name" value="ProRS_anticodon_short"/>
    <property type="match status" value="1"/>
</dbReference>
<dbReference type="InterPro" id="IPR036621">
    <property type="entry name" value="Anticodon-bd_dom_sf"/>
</dbReference>
<comment type="subcellular location">
    <subcellularLocation>
        <location evidence="1 10">Cytoplasm</location>
    </subcellularLocation>
</comment>
<dbReference type="Pfam" id="PF03129">
    <property type="entry name" value="HGTP_anticodon"/>
    <property type="match status" value="1"/>
</dbReference>
<keyword evidence="4 10" id="KW-0436">Ligase</keyword>
<gene>
    <name evidence="10" type="primary">proS</name>
    <name evidence="12" type="ORF">IAB16_02790</name>
</gene>